<proteinExistence type="predicted"/>
<dbReference type="InterPro" id="IPR021398">
    <property type="entry name" value="DUF3037"/>
</dbReference>
<dbReference type="Proteomes" id="UP000199009">
    <property type="component" value="Chromosome I"/>
</dbReference>
<evidence type="ECO:0000313" key="1">
    <source>
        <dbReference type="EMBL" id="SDG79215.1"/>
    </source>
</evidence>
<gene>
    <name evidence="1" type="ORF">SAMN04489810_1305</name>
</gene>
<organism evidence="1 2">
    <name type="scientific">Microbacterium pygmaeum</name>
    <dbReference type="NCBI Taxonomy" id="370764"/>
    <lineage>
        <taxon>Bacteria</taxon>
        <taxon>Bacillati</taxon>
        <taxon>Actinomycetota</taxon>
        <taxon>Actinomycetes</taxon>
        <taxon>Micrococcales</taxon>
        <taxon>Microbacteriaceae</taxon>
        <taxon>Microbacterium</taxon>
    </lineage>
</organism>
<dbReference type="EMBL" id="LT629692">
    <property type="protein sequence ID" value="SDG79215.1"/>
    <property type="molecule type" value="Genomic_DNA"/>
</dbReference>
<sequence>MSAAYLYWLVRYVPDVARGERVNVAVVVGRDDGDWAIRVAPDLRRASRLGGDASALRPWLERLERSIHDFEHPPLDLFASGDVRVSRSWLELLSHRFNNVLQVSNAAPVEAASAREGVDFLYPVLVATPEPLHRSRTRARLVTDMADLFVRTGNFEVGNTLIRRPTARVGRQRGRFDFAVVDGGVDQLSQAFAFDVRDTDALEQELQSWNFIVSRLRQDGAAIGSNLLPLTAEPDVAIAVAFQEPAGRPDARRNDVFEAAREAWSALDVHAVPSSQLDLIAREARELVSV</sequence>
<dbReference type="AlphaFoldDB" id="A0A1G7X4Y2"/>
<reference evidence="1 2" key="1">
    <citation type="submission" date="2016-10" db="EMBL/GenBank/DDBJ databases">
        <authorList>
            <person name="de Groot N.N."/>
        </authorList>
    </citation>
    <scope>NUCLEOTIDE SEQUENCE [LARGE SCALE GENOMIC DNA]</scope>
    <source>
        <strain evidence="1 2">DSM 23142</strain>
    </source>
</reference>
<protein>
    <recommendedName>
        <fullName evidence="3">DUF3037 domain-containing protein</fullName>
    </recommendedName>
</protein>
<evidence type="ECO:0000313" key="2">
    <source>
        <dbReference type="Proteomes" id="UP000199009"/>
    </source>
</evidence>
<keyword evidence="2" id="KW-1185">Reference proteome</keyword>
<dbReference type="OrthoDB" id="4964527at2"/>
<dbReference type="RefSeq" id="WP_091487879.1">
    <property type="nucleotide sequence ID" value="NZ_LT629692.1"/>
</dbReference>
<evidence type="ECO:0008006" key="3">
    <source>
        <dbReference type="Google" id="ProtNLM"/>
    </source>
</evidence>
<dbReference type="Pfam" id="PF11236">
    <property type="entry name" value="DUF3037"/>
    <property type="match status" value="1"/>
</dbReference>
<accession>A0A1G7X4Y2</accession>
<name>A0A1G7X4Y2_9MICO</name>